<dbReference type="AlphaFoldDB" id="A0A8J4WIZ6"/>
<keyword evidence="3" id="KW-1185">Reference proteome</keyword>
<reference evidence="2" key="1">
    <citation type="submission" date="2019-05" db="EMBL/GenBank/DDBJ databases">
        <title>Annotation for the trematode Paragonimus heterotremus.</title>
        <authorList>
            <person name="Choi Y.-J."/>
        </authorList>
    </citation>
    <scope>NUCLEOTIDE SEQUENCE</scope>
    <source>
        <strain evidence="2">LC</strain>
    </source>
</reference>
<organism evidence="2 3">
    <name type="scientific">Paragonimus heterotremus</name>
    <dbReference type="NCBI Taxonomy" id="100268"/>
    <lineage>
        <taxon>Eukaryota</taxon>
        <taxon>Metazoa</taxon>
        <taxon>Spiralia</taxon>
        <taxon>Lophotrochozoa</taxon>
        <taxon>Platyhelminthes</taxon>
        <taxon>Trematoda</taxon>
        <taxon>Digenea</taxon>
        <taxon>Plagiorchiida</taxon>
        <taxon>Troglotremata</taxon>
        <taxon>Troglotrematidae</taxon>
        <taxon>Paragonimus</taxon>
    </lineage>
</organism>
<evidence type="ECO:0000313" key="3">
    <source>
        <dbReference type="Proteomes" id="UP000748531"/>
    </source>
</evidence>
<keyword evidence="1" id="KW-1133">Transmembrane helix</keyword>
<gene>
    <name evidence="2" type="ORF">PHET_03991</name>
</gene>
<dbReference type="EMBL" id="LUCH01001617">
    <property type="protein sequence ID" value="KAF5402756.1"/>
    <property type="molecule type" value="Genomic_DNA"/>
</dbReference>
<name>A0A8J4WIZ6_9TREM</name>
<keyword evidence="1" id="KW-0472">Membrane</keyword>
<dbReference type="Proteomes" id="UP000748531">
    <property type="component" value="Unassembled WGS sequence"/>
</dbReference>
<accession>A0A8J4WIZ6</accession>
<sequence length="184" mass="20741">MPDGSSAQKANDWVIALAVVSTCLLLIIGVLITGLIVYLIHRMRPRFKQENSCICECCWGSESDKNRIIWPDEGHQEKSTSNWYHTYHQTKAHADRSTTSQTFCYEPNQSGISVEETEFRSPDDLYQPEVSMSAIHVPHRTSHEPSEAYSCPGLVTSTDCEVSNPFFNPDLLPENPPVNQDNEP</sequence>
<keyword evidence="1" id="KW-0812">Transmembrane</keyword>
<feature type="transmembrane region" description="Helical" evidence="1">
    <location>
        <begin position="13"/>
        <end position="40"/>
    </location>
</feature>
<dbReference type="OrthoDB" id="10295966at2759"/>
<protein>
    <submittedName>
        <fullName evidence="2">Uncharacterized protein</fullName>
    </submittedName>
</protein>
<proteinExistence type="predicted"/>
<evidence type="ECO:0000313" key="2">
    <source>
        <dbReference type="EMBL" id="KAF5402756.1"/>
    </source>
</evidence>
<evidence type="ECO:0000256" key="1">
    <source>
        <dbReference type="SAM" id="Phobius"/>
    </source>
</evidence>
<comment type="caution">
    <text evidence="2">The sequence shown here is derived from an EMBL/GenBank/DDBJ whole genome shotgun (WGS) entry which is preliminary data.</text>
</comment>